<dbReference type="EMBL" id="MT142515">
    <property type="protein sequence ID" value="QJA83662.1"/>
    <property type="molecule type" value="Genomic_DNA"/>
</dbReference>
<protein>
    <submittedName>
        <fullName evidence="1">Uncharacterized protein</fullName>
    </submittedName>
</protein>
<evidence type="ECO:0000313" key="2">
    <source>
        <dbReference type="EMBL" id="QJA83662.1"/>
    </source>
</evidence>
<evidence type="ECO:0000313" key="1">
    <source>
        <dbReference type="EMBL" id="QJA47905.1"/>
    </source>
</evidence>
<dbReference type="EMBL" id="MT144062">
    <property type="protein sequence ID" value="QJA47905.1"/>
    <property type="molecule type" value="Genomic_DNA"/>
</dbReference>
<name>A0A6H1ZKW3_9ZZZZ</name>
<reference evidence="1" key="1">
    <citation type="submission" date="2020-03" db="EMBL/GenBank/DDBJ databases">
        <title>The deep terrestrial virosphere.</title>
        <authorList>
            <person name="Holmfeldt K."/>
            <person name="Nilsson E."/>
            <person name="Simone D."/>
            <person name="Lopez-Fernandez M."/>
            <person name="Wu X."/>
            <person name="de Brujin I."/>
            <person name="Lundin D."/>
            <person name="Andersson A."/>
            <person name="Bertilsson S."/>
            <person name="Dopson M."/>
        </authorList>
    </citation>
    <scope>NUCLEOTIDE SEQUENCE</scope>
    <source>
        <strain evidence="2">MM415A00269</strain>
        <strain evidence="1">TM448A00755</strain>
    </source>
</reference>
<dbReference type="AlphaFoldDB" id="A0A6H1ZKW3"/>
<gene>
    <name evidence="2" type="ORF">MM415A00269_0030</name>
    <name evidence="1" type="ORF">TM448A00755_0018</name>
</gene>
<accession>A0A6H1ZKW3</accession>
<organism evidence="1">
    <name type="scientific">viral metagenome</name>
    <dbReference type="NCBI Taxonomy" id="1070528"/>
    <lineage>
        <taxon>unclassified sequences</taxon>
        <taxon>metagenomes</taxon>
        <taxon>organismal metagenomes</taxon>
    </lineage>
</organism>
<sequence length="208" mass="23567">MSIGDDIKDALSEVGAAYTIIRDAGDISGETGLLEYSAQVSKPLTIEYFRRNKVAYDTQVVTGDVVEFEATSERFIVTNMMAKLFENTPVTYDSVLYKCNVASGELYRPSGERWDDPNNLYHKETQWELIKGNCDAMQVAALYGNDLDSNNEVALVGLQKNEVLLSHSVGARVLDRWQPYSGEYYQISTIEQRRYPNVDVLIIEEDRR</sequence>
<proteinExistence type="predicted"/>